<keyword evidence="2" id="KW-0285">Flavoprotein</keyword>
<proteinExistence type="predicted"/>
<keyword evidence="3" id="KW-0288">FMN</keyword>
<keyword evidence="4" id="KW-0560">Oxidoreductase</keyword>
<dbReference type="RefSeq" id="WP_154572547.1">
    <property type="nucleotide sequence ID" value="NZ_VUNB01000004.1"/>
</dbReference>
<dbReference type="PANTHER" id="PTHR10578">
    <property type="entry name" value="S -2-HYDROXY-ACID OXIDASE-RELATED"/>
    <property type="match status" value="1"/>
</dbReference>
<dbReference type="InterPro" id="IPR013785">
    <property type="entry name" value="Aldolase_TIM"/>
</dbReference>
<dbReference type="PROSITE" id="PS51349">
    <property type="entry name" value="FMN_HYDROXY_ACID_DH_2"/>
    <property type="match status" value="1"/>
</dbReference>
<name>A0A6A8MA66_9FIRM</name>
<evidence type="ECO:0000256" key="2">
    <source>
        <dbReference type="ARBA" id="ARBA00022630"/>
    </source>
</evidence>
<evidence type="ECO:0000256" key="4">
    <source>
        <dbReference type="ARBA" id="ARBA00023002"/>
    </source>
</evidence>
<dbReference type="EMBL" id="VUNB01000004">
    <property type="protein sequence ID" value="MST69079.1"/>
    <property type="molecule type" value="Genomic_DNA"/>
</dbReference>
<reference evidence="6" key="1">
    <citation type="submission" date="2019-09" db="EMBL/GenBank/DDBJ databases">
        <title>In-depth cultivation of the pig gut microbiome towards novel bacterial diversity and tailored functional studies.</title>
        <authorList>
            <person name="Wylensek D."/>
            <person name="Hitch T.C.A."/>
            <person name="Clavel T."/>
        </authorList>
    </citation>
    <scope>NUCLEOTIDE SEQUENCE</scope>
    <source>
        <strain evidence="6">RF-744-FAT-WT-3</strain>
    </source>
</reference>
<comment type="cofactor">
    <cofactor evidence="1">
        <name>FMN</name>
        <dbReference type="ChEBI" id="CHEBI:58210"/>
    </cofactor>
</comment>
<evidence type="ECO:0000313" key="6">
    <source>
        <dbReference type="EMBL" id="MST69079.1"/>
    </source>
</evidence>
<dbReference type="Pfam" id="PF01070">
    <property type="entry name" value="FMN_dh"/>
    <property type="match status" value="2"/>
</dbReference>
<accession>A0A6A8MA66</accession>
<dbReference type="AlphaFoldDB" id="A0A6A8MA66"/>
<gene>
    <name evidence="6" type="ORF">FYJ66_05665</name>
</gene>
<comment type="caution">
    <text evidence="6">The sequence shown here is derived from an EMBL/GenBank/DDBJ whole genome shotgun (WGS) entry which is preliminary data.</text>
</comment>
<feature type="domain" description="FMN hydroxy acid dehydrogenase" evidence="5">
    <location>
        <begin position="44"/>
        <end position="315"/>
    </location>
</feature>
<evidence type="ECO:0000256" key="1">
    <source>
        <dbReference type="ARBA" id="ARBA00001917"/>
    </source>
</evidence>
<dbReference type="Gene3D" id="3.20.20.70">
    <property type="entry name" value="Aldolase class I"/>
    <property type="match status" value="1"/>
</dbReference>
<dbReference type="PANTHER" id="PTHR10578:SF107">
    <property type="entry name" value="2-HYDROXYACID OXIDASE 1"/>
    <property type="match status" value="1"/>
</dbReference>
<organism evidence="6">
    <name type="scientific">Baileyella intestinalis</name>
    <dbReference type="NCBI Taxonomy" id="2606709"/>
    <lineage>
        <taxon>Bacteria</taxon>
        <taxon>Bacillati</taxon>
        <taxon>Bacillota</taxon>
        <taxon>Clostridia</taxon>
        <taxon>Peptostreptococcales</taxon>
        <taxon>Anaerovoracaceae</taxon>
        <taxon>Baileyella</taxon>
    </lineage>
</organism>
<dbReference type="GO" id="GO:0016491">
    <property type="term" value="F:oxidoreductase activity"/>
    <property type="evidence" value="ECO:0007669"/>
    <property type="project" value="UniProtKB-KW"/>
</dbReference>
<evidence type="ECO:0000259" key="5">
    <source>
        <dbReference type="PROSITE" id="PS51349"/>
    </source>
</evidence>
<protein>
    <submittedName>
        <fullName evidence="6">FMN-dependent dehydrogenase</fullName>
    </submittedName>
</protein>
<evidence type="ECO:0000256" key="3">
    <source>
        <dbReference type="ARBA" id="ARBA00022643"/>
    </source>
</evidence>
<dbReference type="InterPro" id="IPR037396">
    <property type="entry name" value="FMN_HAD"/>
</dbReference>
<dbReference type="InterPro" id="IPR000262">
    <property type="entry name" value="FMN-dep_DH"/>
</dbReference>
<sequence>MSNEVKSPWPGPKGLIPVTSGRADDANIYNRNYLDSIHLEMRIIDAVKPDLSTEIFGRKYSSPIMMPAFSHLNKVGKDGRKPMVEYARAAAALNVLNWTGMEPDEDFKEITETGADTVRIIKPFADHSIILDQISFAESCGAVAVGVDIDHVPGTTGGYDVVDGFPMGTVTTDDLKEYASSTSLPFVAKGVLSVSDALKAEKAGCSAIVVSHHHGRLPFGTAPARILPDIKKALEGSNMKIFADCSVESGYDAYKLMALGAHSVSTGRAILSPLLKEGASGVEKTFTKLNQQLSEVMMYTGVSDTGSFDPSVLHF</sequence>
<dbReference type="SUPFAM" id="SSF51395">
    <property type="entry name" value="FMN-linked oxidoreductases"/>
    <property type="match status" value="1"/>
</dbReference>